<reference evidence="3" key="1">
    <citation type="submission" date="2019-02" db="EMBL/GenBank/DDBJ databases">
        <title>FDA dAtabase for Regulatory Grade micrObial Sequences (FDA-ARGOS): Supporting development and validation of Infectious Disease Dx tests.</title>
        <authorList>
            <person name="Duncan R."/>
            <person name="Fisher C."/>
            <person name="Tallon L."/>
            <person name="Sadzewicz L."/>
            <person name="Sengamalay N."/>
            <person name="Ott S."/>
            <person name="Godinez A."/>
            <person name="Nagaraj S."/>
            <person name="Vavikolanu K."/>
            <person name="Nadendla S."/>
            <person name="Aluvathingal J."/>
            <person name="Sichtig H."/>
        </authorList>
    </citation>
    <scope>NUCLEOTIDE SEQUENCE [LARGE SCALE GENOMIC DNA]</scope>
    <source>
        <strain evidence="3">FDAARGOS_361</strain>
    </source>
</reference>
<name>A0A504XR93_LEIDO</name>
<dbReference type="Proteomes" id="UP000318447">
    <property type="component" value="Unassembled WGS sequence"/>
</dbReference>
<evidence type="ECO:0000313" key="1">
    <source>
        <dbReference type="EMBL" id="TPP46177.1"/>
    </source>
</evidence>
<dbReference type="Proteomes" id="UP000318821">
    <property type="component" value="Unassembled WGS sequence"/>
</dbReference>
<evidence type="ECO:0000313" key="2">
    <source>
        <dbReference type="EMBL" id="TPP47637.1"/>
    </source>
</evidence>
<comment type="caution">
    <text evidence="2">The sequence shown here is derived from an EMBL/GenBank/DDBJ whole genome shotgun (WGS) entry which is preliminary data.</text>
</comment>
<protein>
    <submittedName>
        <fullName evidence="2">Uncharacterized protein</fullName>
    </submittedName>
</protein>
<gene>
    <name evidence="1" type="ORF">CGC20_33305</name>
    <name evidence="2" type="ORF">CGC21_31395</name>
</gene>
<organism evidence="2 3">
    <name type="scientific">Leishmania donovani</name>
    <dbReference type="NCBI Taxonomy" id="5661"/>
    <lineage>
        <taxon>Eukaryota</taxon>
        <taxon>Discoba</taxon>
        <taxon>Euglenozoa</taxon>
        <taxon>Kinetoplastea</taxon>
        <taxon>Metakinetoplastina</taxon>
        <taxon>Trypanosomatida</taxon>
        <taxon>Trypanosomatidae</taxon>
        <taxon>Leishmaniinae</taxon>
        <taxon>Leishmania</taxon>
    </lineage>
</organism>
<dbReference type="VEuPathDB" id="TriTrypDB:LDHU3_27.0100"/>
<sequence>MLGTPAVGEHAVSLLLPMLLRKRQVRVPVKEVLLSTPQPVLAMRVLEHANRRVLRAGRTPVHHCREHVASQPASPRALDLLVDVPGFSRAPEADPAEPQFVILSAGRSQTPPVSHNAVRLPLSLLDVAQFHRERHRERRPSLAVSSSKAASMALLEGARQDATMKSSLELYCGPASKDLMIMDIPADLDVDTYLWEGLLVAESMLEADGTLLVVSPHAFSAHVRRFLQWRFVRARCAVSDAGAVHYAVCSSVAADFGDAAVRRDDFPGQLPTGKRRPRKWNPYRRPEKQKFVASLRPWFTNAPFIKDALRCTLEREQDAQERLRDADDAFFAVAHEMVEKGVHYSHPND</sequence>
<dbReference type="AlphaFoldDB" id="A0A504XR93"/>
<reference evidence="2" key="2">
    <citation type="submission" date="2019-02" db="EMBL/GenBank/DDBJ databases">
        <title>FDA dAtabase for Regulatory Grade micrObial Sequences (FDA-ARGOS): Supporting development and validation of Infectious Disease Dx tests.</title>
        <authorList>
            <person name="Duncan R."/>
            <person name="Fisher C."/>
            <person name="Tallon L.J."/>
            <person name="Sadzewicz L."/>
            <person name="Sengamalay N."/>
            <person name="Ott S."/>
            <person name="Godinez A."/>
            <person name="Nagaraj S."/>
            <person name="Nadendla S."/>
            <person name="Sichtig H."/>
        </authorList>
    </citation>
    <scope>NUCLEOTIDE SEQUENCE</scope>
    <source>
        <strain evidence="1">FDAARGOS_360</strain>
        <strain evidence="2">FDAARGOS_361</strain>
    </source>
</reference>
<dbReference type="EMBL" id="RHLC01000016">
    <property type="protein sequence ID" value="TPP47637.1"/>
    <property type="molecule type" value="Genomic_DNA"/>
</dbReference>
<dbReference type="VEuPathDB" id="TriTrypDB:LdCL_270005700"/>
<reference evidence="4" key="3">
    <citation type="submission" date="2019-02" db="EMBL/GenBank/DDBJ databases">
        <title>FDA dAtabase for Regulatory Grade micrObial Sequences (FDA-ARGOS): Supporting development and validation of Infectious Disease Dx tests.</title>
        <authorList>
            <person name="Duncan R."/>
            <person name="Fisher C."/>
            <person name="Tallon L."/>
            <person name="Sadzewicz L."/>
            <person name="Sengamalay N."/>
            <person name="Ott S."/>
            <person name="Godinez A."/>
            <person name="Nagaraj S."/>
            <person name="Vavikolanu K."/>
            <person name="Vyas G."/>
            <person name="Nadendla S."/>
            <person name="Aluvathingal J."/>
            <person name="Sichtig H."/>
        </authorList>
    </citation>
    <scope>NUCLEOTIDE SEQUENCE [LARGE SCALE GENOMIC DNA]</scope>
    <source>
        <strain evidence="4">FDAARGOS_360</strain>
    </source>
</reference>
<evidence type="ECO:0000313" key="4">
    <source>
        <dbReference type="Proteomes" id="UP000318821"/>
    </source>
</evidence>
<proteinExistence type="predicted"/>
<dbReference type="VEuPathDB" id="TriTrypDB:LdBPK_270080.1"/>
<evidence type="ECO:0000313" key="3">
    <source>
        <dbReference type="Proteomes" id="UP000318447"/>
    </source>
</evidence>
<dbReference type="EMBL" id="RHLD01000016">
    <property type="protein sequence ID" value="TPP46177.1"/>
    <property type="molecule type" value="Genomic_DNA"/>
</dbReference>
<accession>A0A504XR93</accession>